<keyword evidence="1" id="KW-0732">Signal</keyword>
<keyword evidence="4" id="KW-1185">Reference proteome</keyword>
<dbReference type="SUPFAM" id="SSF51338">
    <property type="entry name" value="Composite domain of metallo-dependent hydrolases"/>
    <property type="match status" value="1"/>
</dbReference>
<dbReference type="SUPFAM" id="SSF51556">
    <property type="entry name" value="Metallo-dependent hydrolases"/>
    <property type="match status" value="1"/>
</dbReference>
<feature type="signal peptide" evidence="1">
    <location>
        <begin position="1"/>
        <end position="32"/>
    </location>
</feature>
<evidence type="ECO:0000313" key="3">
    <source>
        <dbReference type="EMBL" id="MFC4347278.1"/>
    </source>
</evidence>
<dbReference type="PANTHER" id="PTHR22642:SF2">
    <property type="entry name" value="PROTEIN LONG AFTER FAR-RED 3"/>
    <property type="match status" value="1"/>
</dbReference>
<dbReference type="EC" id="3.5.-.-" evidence="3"/>
<organism evidence="3 4">
    <name type="scientific">Kordiimonas lipolytica</name>
    <dbReference type="NCBI Taxonomy" id="1662421"/>
    <lineage>
        <taxon>Bacteria</taxon>
        <taxon>Pseudomonadati</taxon>
        <taxon>Pseudomonadota</taxon>
        <taxon>Alphaproteobacteria</taxon>
        <taxon>Kordiimonadales</taxon>
        <taxon>Kordiimonadaceae</taxon>
        <taxon>Kordiimonas</taxon>
    </lineage>
</organism>
<dbReference type="GO" id="GO:0016787">
    <property type="term" value="F:hydrolase activity"/>
    <property type="evidence" value="ECO:0007669"/>
    <property type="project" value="UniProtKB-KW"/>
</dbReference>
<gene>
    <name evidence="3" type="ORF">ACFO5Q_05415</name>
</gene>
<comment type="caution">
    <text evidence="3">The sequence shown here is derived from an EMBL/GenBank/DDBJ whole genome shotgun (WGS) entry which is preliminary data.</text>
</comment>
<dbReference type="InterPro" id="IPR013108">
    <property type="entry name" value="Amidohydro_3"/>
</dbReference>
<dbReference type="Gene3D" id="2.30.40.10">
    <property type="entry name" value="Urease, subunit C, domain 1"/>
    <property type="match status" value="1"/>
</dbReference>
<feature type="chain" id="PRO_5045495665" evidence="1">
    <location>
        <begin position="33"/>
        <end position="586"/>
    </location>
</feature>
<evidence type="ECO:0000256" key="1">
    <source>
        <dbReference type="SAM" id="SignalP"/>
    </source>
</evidence>
<keyword evidence="3" id="KW-0378">Hydrolase</keyword>
<protein>
    <submittedName>
        <fullName evidence="3">Amidohydrolase</fullName>
        <ecNumber evidence="3">3.5.-.-</ecNumber>
    </submittedName>
</protein>
<proteinExistence type="predicted"/>
<dbReference type="RefSeq" id="WP_156431993.1">
    <property type="nucleotide sequence ID" value="NZ_JBHSCR010000003.1"/>
</dbReference>
<reference evidence="4" key="1">
    <citation type="journal article" date="2019" name="Int. J. Syst. Evol. Microbiol.">
        <title>The Global Catalogue of Microorganisms (GCM) 10K type strain sequencing project: providing services to taxonomists for standard genome sequencing and annotation.</title>
        <authorList>
            <consortium name="The Broad Institute Genomics Platform"/>
            <consortium name="The Broad Institute Genome Sequencing Center for Infectious Disease"/>
            <person name="Wu L."/>
            <person name="Ma J."/>
        </authorList>
    </citation>
    <scope>NUCLEOTIDE SEQUENCE [LARGE SCALE GENOMIC DNA]</scope>
    <source>
        <strain evidence="4">CGMCC 1.15304</strain>
    </source>
</reference>
<dbReference type="Gene3D" id="3.10.310.70">
    <property type="match status" value="1"/>
</dbReference>
<dbReference type="Pfam" id="PF07969">
    <property type="entry name" value="Amidohydro_3"/>
    <property type="match status" value="1"/>
</dbReference>
<dbReference type="InterPro" id="IPR032466">
    <property type="entry name" value="Metal_Hydrolase"/>
</dbReference>
<evidence type="ECO:0000259" key="2">
    <source>
        <dbReference type="Pfam" id="PF07969"/>
    </source>
</evidence>
<sequence length="586" mass="63441">MTTDIRPRRYLKTFFGLALALAPLAASQLGWAQSAVVDPDMYEARQAVKADTVFLNGEIKTATGWTSALAVREGVIVALGQDVDAFTGPDTQVIDLAGKTMLPGLYDMHVHAQFAGMEKLFSCSLPSSAGLGAVTEIVRNCVARSNAGDWIEGGNWVAGAFAQGEMHRKYLDDVSPDNPVVLNDEAHHSIWVNSAALKQAGIGRDTPEVSGGVIERDENGEPTGVFRETAVDLVIRHMPPPSLEAKRQAIEYASQTMLSYGITSFTNASTRYGDIQALSDLAASGAIKQRVRGCIVWNPAPEFSRTATEALIRDRFHYAKGRLKLDCVKMFLDGVPTESHTGAMLEPYVRASHDEAATKGILFVPSDMLRDVVTRFDREGLHVKFHATGDAAVRAAIEVVAHARQENGDGGPAHTVAHASFVAPEDFAKAKQAGVTWEFSPYIWYPTPITADVAKAVGWGRMDRFVPIRDALMSGANVIAGSDWSVVPSVNPWLAIETMVTRRTPGTGEPLNTGQAISIEEAMKIMTQNGARAMGDADEVGILDLGMKADMILVGQNPYKVQSNRIHETTTLQVYIDGSKVFERND</sequence>
<dbReference type="InterPro" id="IPR033932">
    <property type="entry name" value="YtcJ-like"/>
</dbReference>
<feature type="domain" description="Amidohydrolase 3" evidence="2">
    <location>
        <begin position="92"/>
        <end position="581"/>
    </location>
</feature>
<dbReference type="Proteomes" id="UP001595776">
    <property type="component" value="Unassembled WGS sequence"/>
</dbReference>
<name>A0ABV8U9V8_9PROT</name>
<dbReference type="PANTHER" id="PTHR22642">
    <property type="entry name" value="IMIDAZOLONEPROPIONASE"/>
    <property type="match status" value="1"/>
</dbReference>
<dbReference type="EMBL" id="JBHSCR010000003">
    <property type="protein sequence ID" value="MFC4347278.1"/>
    <property type="molecule type" value="Genomic_DNA"/>
</dbReference>
<dbReference type="CDD" id="cd01300">
    <property type="entry name" value="YtcJ_like"/>
    <property type="match status" value="1"/>
</dbReference>
<dbReference type="Gene3D" id="3.20.20.140">
    <property type="entry name" value="Metal-dependent hydrolases"/>
    <property type="match status" value="1"/>
</dbReference>
<accession>A0ABV8U9V8</accession>
<evidence type="ECO:0000313" key="4">
    <source>
        <dbReference type="Proteomes" id="UP001595776"/>
    </source>
</evidence>
<dbReference type="InterPro" id="IPR011059">
    <property type="entry name" value="Metal-dep_hydrolase_composite"/>
</dbReference>